<dbReference type="Gene3D" id="3.90.226.10">
    <property type="entry name" value="2-enoyl-CoA Hydratase, Chain A, domain 1"/>
    <property type="match status" value="1"/>
</dbReference>
<dbReference type="PANTHER" id="PTHR11941:SF54">
    <property type="entry name" value="ENOYL-COA HYDRATASE, MITOCHONDRIAL"/>
    <property type="match status" value="1"/>
</dbReference>
<keyword evidence="2" id="KW-1185">Reference proteome</keyword>
<organism evidence="1 2">
    <name type="scientific">Pseudonocardia sulfidoxydans NBRC 16205</name>
    <dbReference type="NCBI Taxonomy" id="1223511"/>
    <lineage>
        <taxon>Bacteria</taxon>
        <taxon>Bacillati</taxon>
        <taxon>Actinomycetota</taxon>
        <taxon>Actinomycetes</taxon>
        <taxon>Pseudonocardiales</taxon>
        <taxon>Pseudonocardiaceae</taxon>
        <taxon>Pseudonocardia</taxon>
    </lineage>
</organism>
<dbReference type="OrthoDB" id="9777711at2"/>
<name>A0A511D8U0_9PSEU</name>
<reference evidence="1 2" key="1">
    <citation type="submission" date="2019-07" db="EMBL/GenBank/DDBJ databases">
        <title>Whole genome shotgun sequence of Pseudonocardia sulfidoxydans NBRC 16205.</title>
        <authorList>
            <person name="Hosoyama A."/>
            <person name="Uohara A."/>
            <person name="Ohji S."/>
            <person name="Ichikawa N."/>
        </authorList>
    </citation>
    <scope>NUCLEOTIDE SEQUENCE [LARGE SCALE GENOMIC DNA]</scope>
    <source>
        <strain evidence="1 2">NBRC 16205</strain>
    </source>
</reference>
<dbReference type="InterPro" id="IPR029045">
    <property type="entry name" value="ClpP/crotonase-like_dom_sf"/>
</dbReference>
<dbReference type="AlphaFoldDB" id="A0A511D8U0"/>
<comment type="caution">
    <text evidence="1">The sequence shown here is derived from an EMBL/GenBank/DDBJ whole genome shotgun (WGS) entry which is preliminary data.</text>
</comment>
<dbReference type="InterPro" id="IPR001753">
    <property type="entry name" value="Enoyl-CoA_hydra/iso"/>
</dbReference>
<dbReference type="SUPFAM" id="SSF52096">
    <property type="entry name" value="ClpP/crotonase"/>
    <property type="match status" value="1"/>
</dbReference>
<dbReference type="Pfam" id="PF00378">
    <property type="entry name" value="ECH_1"/>
    <property type="match status" value="1"/>
</dbReference>
<dbReference type="RefSeq" id="WP_147101664.1">
    <property type="nucleotide sequence ID" value="NZ_BJVJ01000001.1"/>
</dbReference>
<proteinExistence type="predicted"/>
<dbReference type="Proteomes" id="UP000321685">
    <property type="component" value="Unassembled WGS sequence"/>
</dbReference>
<dbReference type="GO" id="GO:0003824">
    <property type="term" value="F:catalytic activity"/>
    <property type="evidence" value="ECO:0007669"/>
    <property type="project" value="UniProtKB-ARBA"/>
</dbReference>
<dbReference type="GO" id="GO:0006635">
    <property type="term" value="P:fatty acid beta-oxidation"/>
    <property type="evidence" value="ECO:0007669"/>
    <property type="project" value="TreeGrafter"/>
</dbReference>
<dbReference type="CDD" id="cd06558">
    <property type="entry name" value="crotonase-like"/>
    <property type="match status" value="1"/>
</dbReference>
<protein>
    <submittedName>
        <fullName evidence="1">Enoyl-CoA hydratase</fullName>
    </submittedName>
</protein>
<dbReference type="PANTHER" id="PTHR11941">
    <property type="entry name" value="ENOYL-COA HYDRATASE-RELATED"/>
    <property type="match status" value="1"/>
</dbReference>
<accession>A0A511D8U0</accession>
<evidence type="ECO:0000313" key="2">
    <source>
        <dbReference type="Proteomes" id="UP000321685"/>
    </source>
</evidence>
<evidence type="ECO:0000313" key="1">
    <source>
        <dbReference type="EMBL" id="GEL21219.1"/>
    </source>
</evidence>
<gene>
    <name evidence="1" type="ORF">PSU4_01730</name>
</gene>
<sequence length="258" mass="28271">MSLVAYDVDDDVALIRLDRPDRLNAMSEQMRSDLVEAFRRLEEDDAVRAAILTGTGRAFCAGRDLKAQAEGISAGDGRLRPRTYSSSANMFGLPDTHKPLVAAVNGFAIGQGWYMVLDCDVRVASSDAEFAMAEVPTGTLGPYWLAGVEGLPWAVATEFCLLGERITADRLLSVGMLNAVVAPDDLMGEARRWAAKLAALPPRHVQTTKRLMRLVRQGPDRGLLDLEKAVRTELSQLADSSEAVLAWRDRRPGRYQGR</sequence>
<dbReference type="EMBL" id="BJVJ01000001">
    <property type="protein sequence ID" value="GEL21219.1"/>
    <property type="molecule type" value="Genomic_DNA"/>
</dbReference>